<dbReference type="GO" id="GO:0003950">
    <property type="term" value="F:NAD+ poly-ADP-ribosyltransferase activity"/>
    <property type="evidence" value="ECO:0007669"/>
    <property type="project" value="InterPro"/>
</dbReference>
<evidence type="ECO:0000313" key="7">
    <source>
        <dbReference type="Proteomes" id="UP000199659"/>
    </source>
</evidence>
<evidence type="ECO:0000256" key="1">
    <source>
        <dbReference type="ARBA" id="ARBA00009836"/>
    </source>
</evidence>
<evidence type="ECO:0000256" key="5">
    <source>
        <dbReference type="HAMAP-Rule" id="MF_00299"/>
    </source>
</evidence>
<dbReference type="AlphaFoldDB" id="A0A1I6J7P9"/>
<comment type="similarity">
    <text evidence="1 5">Belongs to the KptA/TPT1 family.</text>
</comment>
<dbReference type="HAMAP" id="MF_00299">
    <property type="entry name" value="KptA"/>
    <property type="match status" value="1"/>
</dbReference>
<dbReference type="Gene3D" id="1.10.10.970">
    <property type="entry name" value="RNA 2'-phosphotransferase, Tpt1/KptA family, N-terminal domain"/>
    <property type="match status" value="1"/>
</dbReference>
<sequence>MNGMEELSKEISYALRHAPWEYDLEMDEDGWVPVIQLLSALHVSEKWKDVDENSLIEMIIKSKKKRHEIKNGKIRAFYGHSIPIKIVKDEKCPPNTLYHGTARRYLDSIKEKGLLPQNRQYVHLSQDIETARNVGKRHDDRPIILLINAKKAYEDGIKFYYGNEKVWLADIVPNKYITE</sequence>
<gene>
    <name evidence="5" type="primary">kptA</name>
    <name evidence="6" type="ORF">SAMN05661086_01428</name>
</gene>
<dbReference type="Proteomes" id="UP000199659">
    <property type="component" value="Unassembled WGS sequence"/>
</dbReference>
<organism evidence="6 7">
    <name type="scientific">Anaeromicropila populeti</name>
    <dbReference type="NCBI Taxonomy" id="37658"/>
    <lineage>
        <taxon>Bacteria</taxon>
        <taxon>Bacillati</taxon>
        <taxon>Bacillota</taxon>
        <taxon>Clostridia</taxon>
        <taxon>Lachnospirales</taxon>
        <taxon>Lachnospiraceae</taxon>
        <taxon>Anaeromicropila</taxon>
    </lineage>
</organism>
<dbReference type="InterPro" id="IPR002745">
    <property type="entry name" value="Ptrans_KptA/Tpt1"/>
</dbReference>
<dbReference type="STRING" id="37658.SAMN05661086_01428"/>
<proteinExistence type="inferred from homology"/>
<keyword evidence="7" id="KW-1185">Reference proteome</keyword>
<evidence type="ECO:0000256" key="2">
    <source>
        <dbReference type="ARBA" id="ARBA00022679"/>
    </source>
</evidence>
<evidence type="ECO:0000313" key="6">
    <source>
        <dbReference type="EMBL" id="SFR74982.1"/>
    </source>
</evidence>
<dbReference type="InterPro" id="IPR042080">
    <property type="entry name" value="RNA_2'-PTrans_N"/>
</dbReference>
<dbReference type="EC" id="2.7.1.-" evidence="5"/>
<dbReference type="PANTHER" id="PTHR12684:SF2">
    <property type="entry name" value="TRNA 2'-PHOSPHOTRANSFERASE 1"/>
    <property type="match status" value="1"/>
</dbReference>
<evidence type="ECO:0000256" key="4">
    <source>
        <dbReference type="ARBA" id="ARBA00025212"/>
    </source>
</evidence>
<protein>
    <recommendedName>
        <fullName evidence="5">Probable RNA 2'-phosphotransferase</fullName>
        <ecNumber evidence="5">2.7.1.-</ecNumber>
    </recommendedName>
</protein>
<name>A0A1I6J7P9_9FIRM</name>
<dbReference type="InterPro" id="IPR042081">
    <property type="entry name" value="RNA_2'-PTrans_C"/>
</dbReference>
<dbReference type="Pfam" id="PF01885">
    <property type="entry name" value="PTS_2-RNA"/>
    <property type="match status" value="1"/>
</dbReference>
<dbReference type="InterPro" id="IPR022928">
    <property type="entry name" value="RNA_2'-PTrans_KptA"/>
</dbReference>
<accession>A0A1I6J7P9</accession>
<keyword evidence="2 5" id="KW-0808">Transferase</keyword>
<dbReference type="Gene3D" id="3.20.170.30">
    <property type="match status" value="1"/>
</dbReference>
<dbReference type="EMBL" id="FOYZ01000005">
    <property type="protein sequence ID" value="SFR74982.1"/>
    <property type="molecule type" value="Genomic_DNA"/>
</dbReference>
<evidence type="ECO:0000256" key="3">
    <source>
        <dbReference type="ARBA" id="ARBA00023027"/>
    </source>
</evidence>
<comment type="function">
    <text evidence="4 5">Removes the 2'-phosphate from RNA via an intermediate in which the phosphate is ADP-ribosylated by NAD followed by a presumed transesterification to release the RNA and generate ADP-ribose 1''-2''-cyclic phosphate (APPR&gt;P). May function as an ADP-ribosylase.</text>
</comment>
<dbReference type="GO" id="GO:0006388">
    <property type="term" value="P:tRNA splicing, via endonucleolytic cleavage and ligation"/>
    <property type="evidence" value="ECO:0007669"/>
    <property type="project" value="UniProtKB-UniRule"/>
</dbReference>
<reference evidence="6 7" key="1">
    <citation type="submission" date="2016-10" db="EMBL/GenBank/DDBJ databases">
        <authorList>
            <person name="de Groot N.N."/>
        </authorList>
    </citation>
    <scope>NUCLEOTIDE SEQUENCE [LARGE SCALE GENOMIC DNA]</scope>
    <source>
        <strain evidence="6 7">743A</strain>
    </source>
</reference>
<keyword evidence="3 5" id="KW-0520">NAD</keyword>
<dbReference type="GO" id="GO:0000215">
    <property type="term" value="F:tRNA 2'-phosphotransferase activity"/>
    <property type="evidence" value="ECO:0007669"/>
    <property type="project" value="TreeGrafter"/>
</dbReference>
<dbReference type="SUPFAM" id="SSF56399">
    <property type="entry name" value="ADP-ribosylation"/>
    <property type="match status" value="1"/>
</dbReference>
<dbReference type="PANTHER" id="PTHR12684">
    <property type="entry name" value="PUTATIVE PHOSPHOTRANSFERASE"/>
    <property type="match status" value="1"/>
</dbReference>